<dbReference type="GO" id="GO:0035556">
    <property type="term" value="P:intracellular signal transduction"/>
    <property type="evidence" value="ECO:0007669"/>
    <property type="project" value="InterPro"/>
</dbReference>
<dbReference type="PROSITE" id="PS50309">
    <property type="entry name" value="DC"/>
    <property type="match status" value="2"/>
</dbReference>
<dbReference type="CDD" id="cd17071">
    <property type="entry name" value="DCX1_DCDC2_like"/>
    <property type="match status" value="1"/>
</dbReference>
<accession>A0A9D3PSC3</accession>
<dbReference type="FunFam" id="3.10.20.230:FF:000004">
    <property type="entry name" value="Doublecortin domain containing 2"/>
    <property type="match status" value="1"/>
</dbReference>
<evidence type="ECO:0000313" key="5">
    <source>
        <dbReference type="Proteomes" id="UP001046870"/>
    </source>
</evidence>
<feature type="compositionally biased region" description="Basic and acidic residues" evidence="2">
    <location>
        <begin position="352"/>
        <end position="376"/>
    </location>
</feature>
<dbReference type="SUPFAM" id="SSF89837">
    <property type="entry name" value="Doublecortin (DC)"/>
    <property type="match status" value="2"/>
</dbReference>
<comment type="caution">
    <text evidence="4">The sequence shown here is derived from an EMBL/GenBank/DDBJ whole genome shotgun (WGS) entry which is preliminary data.</text>
</comment>
<name>A0A9D3PSC3_MEGAT</name>
<dbReference type="InterPro" id="IPR003533">
    <property type="entry name" value="Doublecortin_dom"/>
</dbReference>
<feature type="region of interest" description="Disordered" evidence="2">
    <location>
        <begin position="295"/>
        <end position="401"/>
    </location>
</feature>
<evidence type="ECO:0000256" key="1">
    <source>
        <dbReference type="ARBA" id="ARBA00022737"/>
    </source>
</evidence>
<keyword evidence="1" id="KW-0677">Repeat</keyword>
<evidence type="ECO:0000256" key="2">
    <source>
        <dbReference type="SAM" id="MobiDB-lite"/>
    </source>
</evidence>
<dbReference type="GO" id="GO:0005874">
    <property type="term" value="C:microtubule"/>
    <property type="evidence" value="ECO:0007669"/>
    <property type="project" value="TreeGrafter"/>
</dbReference>
<sequence length="401" mass="45142">MPGTSGKTSLPQPPPTKTIVVYRNGDAFFPGRKIVVNQRHMLTFDSFLSSVTHGLEAPFGAVRNVYTPREGHRILDLENLQHGERYVAAGAERFKKIDYSHIATKKPQRKKSELIPSPWHTHSTSQTQIRPVVHSRIIVSARWRKIIHESCTINVFTNGDVLVPPARILIPKYTLRNWERVLAMITEKVHLRTGAVHRLCTLDGTPLLGVAELENCQYYVAVGTERFRFLPYDHWIPGRGVVRDNSQGTHNDFLPPLRKNKHKKEMFPDFRVRSQGDESEFPARGNLKNHMDSCFYARPEKGRPPKQAPTTPRLLSGEGSVFKARDGRKEAAGAAEVQEDQGMKVDLPIDQVEAKVVEEEQCDRGDHLPQGREQSPKRSGTSGSQRPNSVGSGKVSESGWE</sequence>
<dbReference type="Pfam" id="PF03607">
    <property type="entry name" value="DCX"/>
    <property type="match status" value="2"/>
</dbReference>
<dbReference type="Proteomes" id="UP001046870">
    <property type="component" value="Chromosome 13"/>
</dbReference>
<dbReference type="GO" id="GO:0005815">
    <property type="term" value="C:microtubule organizing center"/>
    <property type="evidence" value="ECO:0007669"/>
    <property type="project" value="TreeGrafter"/>
</dbReference>
<dbReference type="AlphaFoldDB" id="A0A9D3PSC3"/>
<feature type="domain" description="Doublecortin" evidence="3">
    <location>
        <begin position="151"/>
        <end position="233"/>
    </location>
</feature>
<keyword evidence="5" id="KW-1185">Reference proteome</keyword>
<organism evidence="4 5">
    <name type="scientific">Megalops atlanticus</name>
    <name type="common">Tarpon</name>
    <name type="synonym">Clupea gigantea</name>
    <dbReference type="NCBI Taxonomy" id="7932"/>
    <lineage>
        <taxon>Eukaryota</taxon>
        <taxon>Metazoa</taxon>
        <taxon>Chordata</taxon>
        <taxon>Craniata</taxon>
        <taxon>Vertebrata</taxon>
        <taxon>Euteleostomi</taxon>
        <taxon>Actinopterygii</taxon>
        <taxon>Neopterygii</taxon>
        <taxon>Teleostei</taxon>
        <taxon>Elopiformes</taxon>
        <taxon>Megalopidae</taxon>
        <taxon>Megalops</taxon>
    </lineage>
</organism>
<dbReference type="FunFam" id="3.10.20.230:FF:000011">
    <property type="entry name" value="Doublecortin domain containing 2B"/>
    <property type="match status" value="1"/>
</dbReference>
<dbReference type="InterPro" id="IPR036572">
    <property type="entry name" value="Doublecortin_dom_sf"/>
</dbReference>
<dbReference type="PANTHER" id="PTHR23004">
    <property type="entry name" value="DOUBLECORTIN DOMAIN CONTAINING 2"/>
    <property type="match status" value="1"/>
</dbReference>
<feature type="domain" description="Doublecortin" evidence="3">
    <location>
        <begin position="17"/>
        <end position="100"/>
    </location>
</feature>
<evidence type="ECO:0000313" key="4">
    <source>
        <dbReference type="EMBL" id="KAG7465827.1"/>
    </source>
</evidence>
<reference evidence="4" key="1">
    <citation type="submission" date="2021-01" db="EMBL/GenBank/DDBJ databases">
        <authorList>
            <person name="Zahm M."/>
            <person name="Roques C."/>
            <person name="Cabau C."/>
            <person name="Klopp C."/>
            <person name="Donnadieu C."/>
            <person name="Jouanno E."/>
            <person name="Lampietro C."/>
            <person name="Louis A."/>
            <person name="Herpin A."/>
            <person name="Echchiki A."/>
            <person name="Berthelot C."/>
            <person name="Parey E."/>
            <person name="Roest-Crollius H."/>
            <person name="Braasch I."/>
            <person name="Postlethwait J."/>
            <person name="Bobe J."/>
            <person name="Montfort J."/>
            <person name="Bouchez O."/>
            <person name="Begum T."/>
            <person name="Mejri S."/>
            <person name="Adams A."/>
            <person name="Chen W.-J."/>
            <person name="Guiguen Y."/>
        </authorList>
    </citation>
    <scope>NUCLEOTIDE SEQUENCE</scope>
    <source>
        <strain evidence="4">YG-15Mar2019-1</strain>
        <tissue evidence="4">Brain</tissue>
    </source>
</reference>
<dbReference type="EMBL" id="JAFDVH010000013">
    <property type="protein sequence ID" value="KAG7465827.1"/>
    <property type="molecule type" value="Genomic_DNA"/>
</dbReference>
<dbReference type="Gene3D" id="3.10.20.230">
    <property type="entry name" value="Doublecortin domain"/>
    <property type="match status" value="2"/>
</dbReference>
<proteinExistence type="predicted"/>
<gene>
    <name evidence="4" type="ORF">MATL_G00157910</name>
</gene>
<dbReference type="OrthoDB" id="1738954at2759"/>
<dbReference type="SMART" id="SM00537">
    <property type="entry name" value="DCX"/>
    <property type="match status" value="2"/>
</dbReference>
<dbReference type="PANTHER" id="PTHR23004:SF9">
    <property type="entry name" value="DOUBLECORTIN DOMAIN-CONTAINING PROTEIN 2C"/>
    <property type="match status" value="1"/>
</dbReference>
<feature type="compositionally biased region" description="Polar residues" evidence="2">
    <location>
        <begin position="377"/>
        <end position="391"/>
    </location>
</feature>
<evidence type="ECO:0000259" key="3">
    <source>
        <dbReference type="PROSITE" id="PS50309"/>
    </source>
</evidence>
<protein>
    <recommendedName>
        <fullName evidence="3">Doublecortin domain-containing protein</fullName>
    </recommendedName>
</protein>